<evidence type="ECO:0000313" key="7">
    <source>
        <dbReference type="Proteomes" id="UP000273154"/>
    </source>
</evidence>
<comment type="pathway">
    <text evidence="1">Carbohydrate acid metabolism.</text>
</comment>
<dbReference type="RefSeq" id="WP_126422631.1">
    <property type="nucleotide sequence ID" value="NZ_AP019367.1"/>
</dbReference>
<evidence type="ECO:0000256" key="1">
    <source>
        <dbReference type="ARBA" id="ARBA00004761"/>
    </source>
</evidence>
<dbReference type="EMBL" id="AP019367">
    <property type="protein sequence ID" value="BBH50651.1"/>
    <property type="molecule type" value="Genomic_DNA"/>
</dbReference>
<dbReference type="Pfam" id="PF01081">
    <property type="entry name" value="Aldolase"/>
    <property type="match status" value="1"/>
</dbReference>
<evidence type="ECO:0000256" key="2">
    <source>
        <dbReference type="ARBA" id="ARBA00006906"/>
    </source>
</evidence>
<dbReference type="SUPFAM" id="SSF51569">
    <property type="entry name" value="Aldolase"/>
    <property type="match status" value="1"/>
</dbReference>
<dbReference type="Proteomes" id="UP000273154">
    <property type="component" value="Chromosome"/>
</dbReference>
<dbReference type="PANTHER" id="PTHR30246:SF1">
    <property type="entry name" value="2-DEHYDRO-3-DEOXY-6-PHOSPHOGALACTONATE ALDOLASE-RELATED"/>
    <property type="match status" value="1"/>
</dbReference>
<keyword evidence="4" id="KW-0456">Lyase</keyword>
<comment type="subunit">
    <text evidence="3">Homotrimer.</text>
</comment>
<name>A0A3G9JYQ9_9ACTN</name>
<evidence type="ECO:0000256" key="4">
    <source>
        <dbReference type="ARBA" id="ARBA00023239"/>
    </source>
</evidence>
<sequence length="208" mass="22446">MFDKNADFPKVTVILRGYTYEQCRCVVEQLVGTKLNAVEVAFNTPGAAGIIERLNEEFGSEVKIGAGTVTTEERAVAAVKAGAHFMLSPINFSDRIFEIAKDAGVVTVPAAFSPSEIVEMFDKGADIVKVFPAGILGPKYFSDVQAPLDYLPLMAVGGVNGGNVQEFFDAGCSYAGIGSGIFDKQDIREMNSSALADQITEFEKRVRW</sequence>
<dbReference type="GeneID" id="88849371"/>
<comment type="similarity">
    <text evidence="2">Belongs to the KHG/KDPG aldolase family.</text>
</comment>
<dbReference type="KEGG" id="pcat:Pcatena_12380"/>
<dbReference type="InterPro" id="IPR000887">
    <property type="entry name" value="Aldlse_KDPG_KHG"/>
</dbReference>
<accession>A0A3G9JYQ9</accession>
<protein>
    <submittedName>
        <fullName evidence="6">2-keto-3-deoxy-6-phosphogluconate aldolase</fullName>
    </submittedName>
</protein>
<evidence type="ECO:0000313" key="6">
    <source>
        <dbReference type="EMBL" id="BBH50651.1"/>
    </source>
</evidence>
<dbReference type="PANTHER" id="PTHR30246">
    <property type="entry name" value="2-KETO-3-DEOXY-6-PHOSPHOGLUCONATE ALDOLASE"/>
    <property type="match status" value="1"/>
</dbReference>
<dbReference type="Gene3D" id="3.20.20.70">
    <property type="entry name" value="Aldolase class I"/>
    <property type="match status" value="1"/>
</dbReference>
<reference evidence="7" key="1">
    <citation type="submission" date="2018-11" db="EMBL/GenBank/DDBJ databases">
        <title>Comparative genomics of Parolsenella catena and Libanicoccus massiliensis: Reclassification of Libanicoccus massiliensis as Parolsenella massiliensis comb. nov.</title>
        <authorList>
            <person name="Sakamoto M."/>
            <person name="Ikeyama N."/>
            <person name="Murakami T."/>
            <person name="Mori H."/>
            <person name="Yuki M."/>
            <person name="Ohkuma M."/>
        </authorList>
    </citation>
    <scope>NUCLEOTIDE SEQUENCE [LARGE SCALE GENOMIC DNA]</scope>
    <source>
        <strain evidence="7">JCM 31932</strain>
    </source>
</reference>
<evidence type="ECO:0000256" key="3">
    <source>
        <dbReference type="ARBA" id="ARBA00011233"/>
    </source>
</evidence>
<evidence type="ECO:0000256" key="5">
    <source>
        <dbReference type="ARBA" id="ARBA00023277"/>
    </source>
</evidence>
<dbReference type="GO" id="GO:0016829">
    <property type="term" value="F:lyase activity"/>
    <property type="evidence" value="ECO:0007669"/>
    <property type="project" value="UniProtKB-KW"/>
</dbReference>
<gene>
    <name evidence="6" type="primary">eda</name>
    <name evidence="6" type="ORF">Pcatena_12380</name>
</gene>
<organism evidence="6 7">
    <name type="scientific">Parolsenella catena</name>
    <dbReference type="NCBI Taxonomy" id="2003188"/>
    <lineage>
        <taxon>Bacteria</taxon>
        <taxon>Bacillati</taxon>
        <taxon>Actinomycetota</taxon>
        <taxon>Coriobacteriia</taxon>
        <taxon>Coriobacteriales</taxon>
        <taxon>Atopobiaceae</taxon>
        <taxon>Parolsenella</taxon>
    </lineage>
</organism>
<dbReference type="InterPro" id="IPR013785">
    <property type="entry name" value="Aldolase_TIM"/>
</dbReference>
<keyword evidence="5" id="KW-0119">Carbohydrate metabolism</keyword>
<dbReference type="CDD" id="cd00452">
    <property type="entry name" value="KDPG_aldolase"/>
    <property type="match status" value="1"/>
</dbReference>
<keyword evidence="7" id="KW-1185">Reference proteome</keyword>
<proteinExistence type="inferred from homology"/>
<dbReference type="OrthoDB" id="9805177at2"/>
<dbReference type="AlphaFoldDB" id="A0A3G9JYQ9"/>